<dbReference type="EMBL" id="AGNL01007511">
    <property type="protein sequence ID" value="EJK71200.1"/>
    <property type="molecule type" value="Genomic_DNA"/>
</dbReference>
<proteinExistence type="predicted"/>
<accession>K0T0J5</accession>
<keyword evidence="2" id="KW-1185">Reference proteome</keyword>
<protein>
    <submittedName>
        <fullName evidence="1">Uncharacterized protein</fullName>
    </submittedName>
</protein>
<sequence length="150" mass="16426">MRGCWASLFWHAQFGDGSAPQEHLNMSHAKVATIAIGGLQCLGACQEGEAKTLLNEIMKLQERATHGQTVIDRNGNRMERAIVDPVHGGNCGSEKLRSQRTEKWEGSKSTAAAKCADCNVHFTRTGRSNKVGCPLWQGHDMEEMIQLGCC</sequence>
<evidence type="ECO:0000313" key="1">
    <source>
        <dbReference type="EMBL" id="EJK71200.1"/>
    </source>
</evidence>
<organism evidence="1 2">
    <name type="scientific">Thalassiosira oceanica</name>
    <name type="common">Marine diatom</name>
    <dbReference type="NCBI Taxonomy" id="159749"/>
    <lineage>
        <taxon>Eukaryota</taxon>
        <taxon>Sar</taxon>
        <taxon>Stramenopiles</taxon>
        <taxon>Ochrophyta</taxon>
        <taxon>Bacillariophyta</taxon>
        <taxon>Coscinodiscophyceae</taxon>
        <taxon>Thalassiosirophycidae</taxon>
        <taxon>Thalassiosirales</taxon>
        <taxon>Thalassiosiraceae</taxon>
        <taxon>Thalassiosira</taxon>
    </lineage>
</organism>
<dbReference type="AlphaFoldDB" id="K0T0J5"/>
<dbReference type="Proteomes" id="UP000266841">
    <property type="component" value="Unassembled WGS sequence"/>
</dbReference>
<comment type="caution">
    <text evidence="1">The sequence shown here is derived from an EMBL/GenBank/DDBJ whole genome shotgun (WGS) entry which is preliminary data.</text>
</comment>
<gene>
    <name evidence="1" type="ORF">THAOC_07383</name>
</gene>
<evidence type="ECO:0000313" key="2">
    <source>
        <dbReference type="Proteomes" id="UP000266841"/>
    </source>
</evidence>
<reference evidence="1 2" key="1">
    <citation type="journal article" date="2012" name="Genome Biol.">
        <title>Genome and low-iron response of an oceanic diatom adapted to chronic iron limitation.</title>
        <authorList>
            <person name="Lommer M."/>
            <person name="Specht M."/>
            <person name="Roy A.S."/>
            <person name="Kraemer L."/>
            <person name="Andreson R."/>
            <person name="Gutowska M.A."/>
            <person name="Wolf J."/>
            <person name="Bergner S.V."/>
            <person name="Schilhabel M.B."/>
            <person name="Klostermeier U.C."/>
            <person name="Beiko R.G."/>
            <person name="Rosenstiel P."/>
            <person name="Hippler M."/>
            <person name="Laroche J."/>
        </authorList>
    </citation>
    <scope>NUCLEOTIDE SEQUENCE [LARGE SCALE GENOMIC DNA]</scope>
    <source>
        <strain evidence="1 2">CCMP1005</strain>
    </source>
</reference>
<name>K0T0J5_THAOC</name>